<dbReference type="Gene3D" id="2.20.25.10">
    <property type="match status" value="1"/>
</dbReference>
<accession>A0A6I2GAQ7</accession>
<protein>
    <submittedName>
        <fullName evidence="4">Response regulator</fullName>
    </submittedName>
</protein>
<dbReference type="PROSITE" id="PS50110">
    <property type="entry name" value="RESPONSE_REGULATORY"/>
    <property type="match status" value="1"/>
</dbReference>
<dbReference type="SMART" id="SM00448">
    <property type="entry name" value="REC"/>
    <property type="match status" value="1"/>
</dbReference>
<dbReference type="GO" id="GO:0000156">
    <property type="term" value="F:phosphorelay response regulator activity"/>
    <property type="evidence" value="ECO:0007669"/>
    <property type="project" value="InterPro"/>
</dbReference>
<dbReference type="GO" id="GO:0003677">
    <property type="term" value="F:DNA binding"/>
    <property type="evidence" value="ECO:0007669"/>
    <property type="project" value="InterPro"/>
</dbReference>
<keyword evidence="5" id="KW-1185">Reference proteome</keyword>
<feature type="domain" description="HTH LytTR-type" evidence="3">
    <location>
        <begin position="148"/>
        <end position="252"/>
    </location>
</feature>
<dbReference type="EMBL" id="WJQS01000001">
    <property type="protein sequence ID" value="MRI84286.1"/>
    <property type="molecule type" value="Genomic_DNA"/>
</dbReference>
<evidence type="ECO:0000313" key="5">
    <source>
        <dbReference type="Proteomes" id="UP000430975"/>
    </source>
</evidence>
<feature type="modified residue" description="4-aspartylphosphate" evidence="1">
    <location>
        <position position="56"/>
    </location>
</feature>
<dbReference type="PROSITE" id="PS50930">
    <property type="entry name" value="HTH_LYTTR"/>
    <property type="match status" value="1"/>
</dbReference>
<evidence type="ECO:0000313" key="4">
    <source>
        <dbReference type="EMBL" id="MRI84286.1"/>
    </source>
</evidence>
<comment type="caution">
    <text evidence="4">The sequence shown here is derived from an EMBL/GenBank/DDBJ whole genome shotgun (WGS) entry which is preliminary data.</text>
</comment>
<keyword evidence="1" id="KW-0597">Phosphoprotein</keyword>
<name>A0A6I2GAQ7_9LACT</name>
<sequence>MVRMKVLLVDDEPLARQELSYIIKQYQADVEIYEANNIKSAQTFLLKEKVQVVFLDMHLQNERGLELMDTINAMDTPPLVVFATAYDDYAIKAFDMNATDYILKPFEDERIQLVLQRLDKLIANQQGTINKAERESDQLAYKIVNKFLPVEVDGRITMVPFNDIHVVATEDGALTIYTATESYQMRDTLKMVKNKLPEELFMQVHRAYLVNIEAISEIQPWFNRNYQLTMKNGQKVIVSRSYMNAFKTRLGIE</sequence>
<evidence type="ECO:0000259" key="3">
    <source>
        <dbReference type="PROSITE" id="PS50930"/>
    </source>
</evidence>
<dbReference type="Gene3D" id="2.40.50.40">
    <property type="match status" value="1"/>
</dbReference>
<organism evidence="4 5">
    <name type="scientific">Fundicoccus ignavus</name>
    <dbReference type="NCBI Taxonomy" id="2664442"/>
    <lineage>
        <taxon>Bacteria</taxon>
        <taxon>Bacillati</taxon>
        <taxon>Bacillota</taxon>
        <taxon>Bacilli</taxon>
        <taxon>Lactobacillales</taxon>
        <taxon>Aerococcaceae</taxon>
        <taxon>Fundicoccus</taxon>
    </lineage>
</organism>
<dbReference type="Pfam" id="PF00072">
    <property type="entry name" value="Response_reg"/>
    <property type="match status" value="1"/>
</dbReference>
<reference evidence="4 5" key="1">
    <citation type="submission" date="2019-11" db="EMBL/GenBank/DDBJ databases">
        <title>Characterisation of Fundicoccus ignavus gen. nov. sp. nov., a novel genus of the family Aerococcaceae isolated from bulk tank milk.</title>
        <authorList>
            <person name="Siebert A."/>
            <person name="Huptas C."/>
            <person name="Wenning M."/>
            <person name="Scherer S."/>
            <person name="Doll E.V."/>
        </authorList>
    </citation>
    <scope>NUCLEOTIDE SEQUENCE [LARGE SCALE GENOMIC DNA]</scope>
    <source>
        <strain evidence="4 5">WS4759</strain>
    </source>
</reference>
<dbReference type="InterPro" id="IPR007492">
    <property type="entry name" value="LytTR_DNA-bd_dom"/>
</dbReference>
<dbReference type="Proteomes" id="UP000430975">
    <property type="component" value="Unassembled WGS sequence"/>
</dbReference>
<dbReference type="Pfam" id="PF04397">
    <property type="entry name" value="LytTR"/>
    <property type="match status" value="1"/>
</dbReference>
<dbReference type="PANTHER" id="PTHR37299:SF1">
    <property type="entry name" value="STAGE 0 SPORULATION PROTEIN A HOMOLOG"/>
    <property type="match status" value="1"/>
</dbReference>
<evidence type="ECO:0000259" key="2">
    <source>
        <dbReference type="PROSITE" id="PS50110"/>
    </source>
</evidence>
<dbReference type="PANTHER" id="PTHR37299">
    <property type="entry name" value="TRANSCRIPTIONAL REGULATOR-RELATED"/>
    <property type="match status" value="1"/>
</dbReference>
<dbReference type="SUPFAM" id="SSF52172">
    <property type="entry name" value="CheY-like"/>
    <property type="match status" value="1"/>
</dbReference>
<dbReference type="InterPro" id="IPR001789">
    <property type="entry name" value="Sig_transdc_resp-reg_receiver"/>
</dbReference>
<dbReference type="InterPro" id="IPR011006">
    <property type="entry name" value="CheY-like_superfamily"/>
</dbReference>
<feature type="domain" description="Response regulatory" evidence="2">
    <location>
        <begin position="5"/>
        <end position="119"/>
    </location>
</feature>
<dbReference type="Gene3D" id="3.40.50.2300">
    <property type="match status" value="1"/>
</dbReference>
<proteinExistence type="predicted"/>
<evidence type="ECO:0000256" key="1">
    <source>
        <dbReference type="PROSITE-ProRule" id="PRU00169"/>
    </source>
</evidence>
<gene>
    <name evidence="4" type="ORF">GIY09_00010</name>
</gene>
<dbReference type="SMART" id="SM00850">
    <property type="entry name" value="LytTR"/>
    <property type="match status" value="1"/>
</dbReference>
<dbReference type="InterPro" id="IPR046947">
    <property type="entry name" value="LytR-like"/>
</dbReference>
<dbReference type="AlphaFoldDB" id="A0A6I2GAQ7"/>